<dbReference type="SUPFAM" id="SSF48726">
    <property type="entry name" value="Immunoglobulin"/>
    <property type="match status" value="2"/>
</dbReference>
<dbReference type="InterPro" id="IPR007110">
    <property type="entry name" value="Ig-like_dom"/>
</dbReference>
<evidence type="ECO:0000313" key="4">
    <source>
        <dbReference type="Proteomes" id="UP000188273"/>
    </source>
</evidence>
<dbReference type="SUPFAM" id="SSF49899">
    <property type="entry name" value="Concanavalin A-like lectins/glucanases"/>
    <property type="match status" value="1"/>
</dbReference>
<dbReference type="Proteomes" id="UP000188273">
    <property type="component" value="Chromosome"/>
</dbReference>
<dbReference type="Pfam" id="PF13385">
    <property type="entry name" value="Laminin_G_3"/>
    <property type="match status" value="1"/>
</dbReference>
<evidence type="ECO:0000256" key="1">
    <source>
        <dbReference type="SAM" id="SignalP"/>
    </source>
</evidence>
<dbReference type="STRING" id="1940790.L21SP3_00043"/>
<dbReference type="Gene3D" id="2.60.40.10">
    <property type="entry name" value="Immunoglobulins"/>
    <property type="match status" value="2"/>
</dbReference>
<organism evidence="3 4">
    <name type="scientific">Sedimentisphaera cyanobacteriorum</name>
    <dbReference type="NCBI Taxonomy" id="1940790"/>
    <lineage>
        <taxon>Bacteria</taxon>
        <taxon>Pseudomonadati</taxon>
        <taxon>Planctomycetota</taxon>
        <taxon>Phycisphaerae</taxon>
        <taxon>Sedimentisphaerales</taxon>
        <taxon>Sedimentisphaeraceae</taxon>
        <taxon>Sedimentisphaera</taxon>
    </lineage>
</organism>
<reference evidence="4" key="1">
    <citation type="submission" date="2017-02" db="EMBL/GenBank/DDBJ databases">
        <title>Comparative genomics and description of representatives of a novel lineage of planctomycetes thriving in anoxic sediments.</title>
        <authorList>
            <person name="Spring S."/>
            <person name="Bunk B."/>
            <person name="Sproer C."/>
            <person name="Klenk H.-P."/>
        </authorList>
    </citation>
    <scope>NUCLEOTIDE SEQUENCE [LARGE SCALE GENOMIC DNA]</scope>
    <source>
        <strain evidence="4">L21-RPul-D3</strain>
    </source>
</reference>
<name>A0A1Q2HLC3_9BACT</name>
<dbReference type="InterPro" id="IPR003599">
    <property type="entry name" value="Ig_sub"/>
</dbReference>
<dbReference type="InterPro" id="IPR013783">
    <property type="entry name" value="Ig-like_fold"/>
</dbReference>
<dbReference type="SMART" id="SM00409">
    <property type="entry name" value="IG"/>
    <property type="match status" value="2"/>
</dbReference>
<proteinExistence type="predicted"/>
<accession>A0A1Q2HLC3</accession>
<dbReference type="Gene3D" id="2.60.120.200">
    <property type="match status" value="1"/>
</dbReference>
<feature type="chain" id="PRO_5010326340" evidence="1">
    <location>
        <begin position="20"/>
        <end position="749"/>
    </location>
</feature>
<protein>
    <submittedName>
        <fullName evidence="3">Immunoglobulin V-set domain protein</fullName>
    </submittedName>
</protein>
<dbReference type="OrthoDB" id="259433at2"/>
<keyword evidence="1" id="KW-0732">Signal</keyword>
<feature type="signal peptide" evidence="1">
    <location>
        <begin position="1"/>
        <end position="19"/>
    </location>
</feature>
<evidence type="ECO:0000259" key="2">
    <source>
        <dbReference type="PROSITE" id="PS50835"/>
    </source>
</evidence>
<dbReference type="InterPro" id="IPR036179">
    <property type="entry name" value="Ig-like_dom_sf"/>
</dbReference>
<evidence type="ECO:0000313" key="3">
    <source>
        <dbReference type="EMBL" id="AQQ08267.1"/>
    </source>
</evidence>
<feature type="domain" description="Ig-like" evidence="2">
    <location>
        <begin position="329"/>
        <end position="419"/>
    </location>
</feature>
<dbReference type="InterPro" id="IPR013320">
    <property type="entry name" value="ConA-like_dom_sf"/>
</dbReference>
<sequence precursor="true">MKRYIILMMALMLALPAFGATGTFDVTKNADLSSLVSTEGAFERAHNMGVFNEDGEAPQMGFISGVPFTVNDENVTLVEPIDYSLPNPQPAQTGYALNVAKSGYQGWKDFRSVSEDIDGLEIGAQYRLEVYYMYHWSWDCKTGLTVTLPSTGDQYQKREHSNGGQTYLAEQGFVWTTEAADDTNSDGYAEISFKFSGHLLRSNDQDRGHLIGYQIRRIDQNVAGIVSPSRAENLVPVDTELHWISTETGVESYNVHYVDASLSTTNEPNAIDLYGTTENVAYTDGNESLIPSESLDNDTRYFWRVDQVLTGGDVIKGDVWTFTTTPLSPVITDQPDDTTINPYETATFSVAGTNVTGYQWYKYVDGGEDQMLVDGARFSGTDTSELTISDVIYSDEAQYYCVLTGPAEPPAQTNNASLTVNVDTQGYTTVAEGETGIIETTELDGASYQWYKYVDGVSDITLTDGADYSGTQTYKLSVLDFSAADEGEYYCVITDAIHSSKASGNSELDMKELLAHYKLEADGTDETGNYPLTAEGGDPNSFERFAGNNALHFNDSNYLDNQFAEEQVFQNFSVSIWAKTSEVVQPGFTGFFNNDSSGNDFQLECDDGTWEYNGTGGSLVLADVYPDEWIHIVMCCNGSSTTFYVNGVYEGWSGSAANNFGSISVGSNRSRVILFTGDIDEVKIFNYVLSPEEVIDLTNYDPDANVVQCIERPEFDITGPEGVPDCKQDIYDLRELMVEWLEDNNYPQS</sequence>
<dbReference type="RefSeq" id="WP_077538379.1">
    <property type="nucleotide sequence ID" value="NZ_CP019633.1"/>
</dbReference>
<gene>
    <name evidence="3" type="ORF">L21SP3_00043</name>
</gene>
<dbReference type="EMBL" id="CP019633">
    <property type="protein sequence ID" value="AQQ08267.1"/>
    <property type="molecule type" value="Genomic_DNA"/>
</dbReference>
<dbReference type="KEGG" id="pbu:L21SP3_00043"/>
<keyword evidence="4" id="KW-1185">Reference proteome</keyword>
<dbReference type="AlphaFoldDB" id="A0A1Q2HLC3"/>
<dbReference type="PROSITE" id="PS50835">
    <property type="entry name" value="IG_LIKE"/>
    <property type="match status" value="1"/>
</dbReference>